<name>A0A239J2M0_9RHOB</name>
<proteinExistence type="predicted"/>
<reference evidence="1 2" key="1">
    <citation type="submission" date="2017-06" db="EMBL/GenBank/DDBJ databases">
        <authorList>
            <person name="Kim H.J."/>
            <person name="Triplett B.A."/>
        </authorList>
    </citation>
    <scope>NUCLEOTIDE SEQUENCE [LARGE SCALE GENOMIC DNA]</scope>
    <source>
        <strain evidence="1 2">DSM 11445</strain>
    </source>
</reference>
<protein>
    <submittedName>
        <fullName evidence="1">Uncharacterized protein</fullName>
    </submittedName>
</protein>
<organism evidence="1 2">
    <name type="scientific">Antarctobacter heliothermus</name>
    <dbReference type="NCBI Taxonomy" id="74033"/>
    <lineage>
        <taxon>Bacteria</taxon>
        <taxon>Pseudomonadati</taxon>
        <taxon>Pseudomonadota</taxon>
        <taxon>Alphaproteobacteria</taxon>
        <taxon>Rhodobacterales</taxon>
        <taxon>Roseobacteraceae</taxon>
        <taxon>Antarctobacter</taxon>
    </lineage>
</organism>
<dbReference type="EMBL" id="FZON01000048">
    <property type="protein sequence ID" value="SNT00181.1"/>
    <property type="molecule type" value="Genomic_DNA"/>
</dbReference>
<gene>
    <name evidence="1" type="ORF">SAMN04488078_104824</name>
</gene>
<dbReference type="AlphaFoldDB" id="A0A239J2M0"/>
<dbReference type="Proteomes" id="UP000198440">
    <property type="component" value="Unassembled WGS sequence"/>
</dbReference>
<accession>A0A239J2M0</accession>
<evidence type="ECO:0000313" key="2">
    <source>
        <dbReference type="Proteomes" id="UP000198440"/>
    </source>
</evidence>
<sequence>MSRRLASSMAAAREKDRITIRLNGELGEIINELVEKTPAQSPTDVVRRALVVYHQLAQAHLAGSQLLIITEEPSGNRKREPIFL</sequence>
<evidence type="ECO:0000313" key="1">
    <source>
        <dbReference type="EMBL" id="SNT00181.1"/>
    </source>
</evidence>